<evidence type="ECO:0000313" key="3">
    <source>
        <dbReference type="Proteomes" id="UP000235388"/>
    </source>
</evidence>
<gene>
    <name evidence="2" type="ORF">PCANC_26926</name>
</gene>
<feature type="compositionally biased region" description="Pro residues" evidence="1">
    <location>
        <begin position="50"/>
        <end position="59"/>
    </location>
</feature>
<accession>A0A2N5TQM7</accession>
<dbReference type="Proteomes" id="UP000235388">
    <property type="component" value="Unassembled WGS sequence"/>
</dbReference>
<keyword evidence="3" id="KW-1185">Reference proteome</keyword>
<feature type="region of interest" description="Disordered" evidence="1">
    <location>
        <begin position="33"/>
        <end position="77"/>
    </location>
</feature>
<proteinExistence type="predicted"/>
<reference evidence="2 3" key="1">
    <citation type="submission" date="2017-11" db="EMBL/GenBank/DDBJ databases">
        <title>De novo assembly and phasing of dikaryotic genomes from two isolates of Puccinia coronata f. sp. avenae, the causal agent of oat crown rust.</title>
        <authorList>
            <person name="Miller M.E."/>
            <person name="Zhang Y."/>
            <person name="Omidvar V."/>
            <person name="Sperschneider J."/>
            <person name="Schwessinger B."/>
            <person name="Raley C."/>
            <person name="Palmer J.M."/>
            <person name="Garnica D."/>
            <person name="Upadhyaya N."/>
            <person name="Rathjen J."/>
            <person name="Taylor J.M."/>
            <person name="Park R.F."/>
            <person name="Dodds P.N."/>
            <person name="Hirsch C.D."/>
            <person name="Kianian S.F."/>
            <person name="Figueroa M."/>
        </authorList>
    </citation>
    <scope>NUCLEOTIDE SEQUENCE [LARGE SCALE GENOMIC DNA]</scope>
    <source>
        <strain evidence="2">12NC29</strain>
    </source>
</reference>
<dbReference type="AlphaFoldDB" id="A0A2N5TQM7"/>
<evidence type="ECO:0000313" key="2">
    <source>
        <dbReference type="EMBL" id="PLW27800.1"/>
    </source>
</evidence>
<protein>
    <submittedName>
        <fullName evidence="2">Uncharacterized protein</fullName>
    </submittedName>
</protein>
<organism evidence="2 3">
    <name type="scientific">Puccinia coronata f. sp. avenae</name>
    <dbReference type="NCBI Taxonomy" id="200324"/>
    <lineage>
        <taxon>Eukaryota</taxon>
        <taxon>Fungi</taxon>
        <taxon>Dikarya</taxon>
        <taxon>Basidiomycota</taxon>
        <taxon>Pucciniomycotina</taxon>
        <taxon>Pucciniomycetes</taxon>
        <taxon>Pucciniales</taxon>
        <taxon>Pucciniaceae</taxon>
        <taxon>Puccinia</taxon>
    </lineage>
</organism>
<sequence length="170" mass="19394">MRLSNNNRNIGRRFPKADLVDLSHFPPIPSPTVSNHLPLPTLTPTTFNHLPPPPPPPPPPHHHFQAAPDPGAPHPEFAHHHMVKPLKLKDCQSFPLDARRVVWIYHPLEHLKNPSPVENWYNLLVIDNTRRQGIFDMYADLDGHPFVLPTLLLVLAFLDRLIAVFGDKFM</sequence>
<comment type="caution">
    <text evidence="2">The sequence shown here is derived from an EMBL/GenBank/DDBJ whole genome shotgun (WGS) entry which is preliminary data.</text>
</comment>
<name>A0A2N5TQM7_9BASI</name>
<dbReference type="EMBL" id="PGCJ01000470">
    <property type="protein sequence ID" value="PLW27800.1"/>
    <property type="molecule type" value="Genomic_DNA"/>
</dbReference>
<feature type="compositionally biased region" description="Low complexity" evidence="1">
    <location>
        <begin position="35"/>
        <end position="49"/>
    </location>
</feature>
<evidence type="ECO:0000256" key="1">
    <source>
        <dbReference type="SAM" id="MobiDB-lite"/>
    </source>
</evidence>